<sequence length="158" mass="17818">MGMNVDATLAYGYDLGTDEDPKFAEKGEYGQPELPWFDSEAEDDDEGEKGFVEQMFNHLYAQIDNPPPAEYDFQRQKIAEEHYGIGVQHSGSHEYTGYILTVPDIQESVDWSDTLALDPAVISEPRPEWDARLATVIRILGITPTQDGLKWLVFPSYG</sequence>
<accession>A0ABQ3Y0G6</accession>
<gene>
    <name evidence="2" type="ORF">Ade02nite_21070</name>
</gene>
<dbReference type="RefSeq" id="WP_203761384.1">
    <property type="nucleotide sequence ID" value="NZ_BAAABO010000029.1"/>
</dbReference>
<comment type="caution">
    <text evidence="2">The sequence shown here is derived from an EMBL/GenBank/DDBJ whole genome shotgun (WGS) entry which is preliminary data.</text>
</comment>
<dbReference type="EMBL" id="BOMI01000033">
    <property type="protein sequence ID" value="GID73466.1"/>
    <property type="molecule type" value="Genomic_DNA"/>
</dbReference>
<proteinExistence type="predicted"/>
<feature type="region of interest" description="Disordered" evidence="1">
    <location>
        <begin position="13"/>
        <end position="44"/>
    </location>
</feature>
<dbReference type="Proteomes" id="UP000609879">
    <property type="component" value="Unassembled WGS sequence"/>
</dbReference>
<evidence type="ECO:0000256" key="1">
    <source>
        <dbReference type="SAM" id="MobiDB-lite"/>
    </source>
</evidence>
<protein>
    <submittedName>
        <fullName evidence="2">Uncharacterized protein</fullName>
    </submittedName>
</protein>
<evidence type="ECO:0000313" key="3">
    <source>
        <dbReference type="Proteomes" id="UP000609879"/>
    </source>
</evidence>
<keyword evidence="3" id="KW-1185">Reference proteome</keyword>
<name>A0ABQ3Y0G6_9ACTN</name>
<organism evidence="2 3">
    <name type="scientific">Paractinoplanes deccanensis</name>
    <dbReference type="NCBI Taxonomy" id="113561"/>
    <lineage>
        <taxon>Bacteria</taxon>
        <taxon>Bacillati</taxon>
        <taxon>Actinomycetota</taxon>
        <taxon>Actinomycetes</taxon>
        <taxon>Micromonosporales</taxon>
        <taxon>Micromonosporaceae</taxon>
        <taxon>Paractinoplanes</taxon>
    </lineage>
</organism>
<reference evidence="2 3" key="1">
    <citation type="submission" date="2021-01" db="EMBL/GenBank/DDBJ databases">
        <title>Whole genome shotgun sequence of Actinoplanes deccanensis NBRC 13994.</title>
        <authorList>
            <person name="Komaki H."/>
            <person name="Tamura T."/>
        </authorList>
    </citation>
    <scope>NUCLEOTIDE SEQUENCE [LARGE SCALE GENOMIC DNA]</scope>
    <source>
        <strain evidence="2 3">NBRC 13994</strain>
    </source>
</reference>
<evidence type="ECO:0000313" key="2">
    <source>
        <dbReference type="EMBL" id="GID73466.1"/>
    </source>
</evidence>
<feature type="compositionally biased region" description="Basic and acidic residues" evidence="1">
    <location>
        <begin position="19"/>
        <end position="28"/>
    </location>
</feature>